<dbReference type="InterPro" id="IPR051275">
    <property type="entry name" value="Cell_adhesion_signaling"/>
</dbReference>
<organism evidence="9 10">
    <name type="scientific">Pinctada imbricata</name>
    <name type="common">Atlantic pearl-oyster</name>
    <name type="synonym">Pinctada martensii</name>
    <dbReference type="NCBI Taxonomy" id="66713"/>
    <lineage>
        <taxon>Eukaryota</taxon>
        <taxon>Metazoa</taxon>
        <taxon>Spiralia</taxon>
        <taxon>Lophotrochozoa</taxon>
        <taxon>Mollusca</taxon>
        <taxon>Bivalvia</taxon>
        <taxon>Autobranchia</taxon>
        <taxon>Pteriomorphia</taxon>
        <taxon>Pterioida</taxon>
        <taxon>Pterioidea</taxon>
        <taxon>Pteriidae</taxon>
        <taxon>Pinctada</taxon>
    </lineage>
</organism>
<dbReference type="InterPro" id="IPR003598">
    <property type="entry name" value="Ig_sub2"/>
</dbReference>
<reference evidence="9" key="1">
    <citation type="submission" date="2019-08" db="EMBL/GenBank/DDBJ databases">
        <title>The improved chromosome-level genome for the pearl oyster Pinctada fucata martensii using PacBio sequencing and Hi-C.</title>
        <authorList>
            <person name="Zheng Z."/>
        </authorList>
    </citation>
    <scope>NUCLEOTIDE SEQUENCE</scope>
    <source>
        <strain evidence="9">ZZ-2019</strain>
        <tissue evidence="9">Adductor muscle</tissue>
    </source>
</reference>
<dbReference type="SMART" id="SM00408">
    <property type="entry name" value="IGc2"/>
    <property type="match status" value="3"/>
</dbReference>
<keyword evidence="5" id="KW-0393">Immunoglobulin domain</keyword>
<dbReference type="InterPro" id="IPR036179">
    <property type="entry name" value="Ig-like_dom_sf"/>
</dbReference>
<evidence type="ECO:0000256" key="5">
    <source>
        <dbReference type="ARBA" id="ARBA00023319"/>
    </source>
</evidence>
<comment type="caution">
    <text evidence="9">The sequence shown here is derived from an EMBL/GenBank/DDBJ whole genome shotgun (WGS) entry which is preliminary data.</text>
</comment>
<dbReference type="InterPro" id="IPR013162">
    <property type="entry name" value="CD80_C2-set"/>
</dbReference>
<sequence length="595" mass="66529">MDIQLEDDAEYRCQVTPTDDDPTPLLSNKVTLTVRIPPFNPVIIGGPVVAVELGKATNITCLVNGGKPGPTVTWYIDNSRIANNVFTKTTIRPNKTEDVVSSVTMVAKEEDAGKTLECWAINDALKEHLKTTATLDVQFKPKVTIKHNITRPIKEKDNIRITCKKIANPSTVTWRWYRNNAMIQGENKDYLDIRSIGPEYDKNKIKCEATNSIGVASEEVQLTVLYGAYFTGVRRYIPVDIGDRNVKLECIAEGNPKPSLIWRKKGKDNYQPLSTNSIYTIPYVMPSSIGAYVCTATSVNTGFPDVSVEVHLLLKGPPEIISETQQYAAPEDTVSVECVARSVPEGTIEWYRSNEKITYAESGRYTHTYTPMADGLKDTLHIKDFHDSDFGEYNCTVINSRGNDSLVIVLLEKEVLPLAYIIGGVCGGVAVLLFIAGACILYHRMKHSDSDSYAETDSNTEIRKRDKTESPLDFGKSTLMDQWRQDLNYQCPSDYDEVYNKDPRLPSSNYGTLKSDNFINAYENHNGHLFSDYTHRGDETFPTENTNGYTNGTYGTSSFRSASRTDFVKPVEYTDPYGYRLPPADNSTTQLATNV</sequence>
<evidence type="ECO:0000256" key="7">
    <source>
        <dbReference type="SAM" id="Phobius"/>
    </source>
</evidence>
<dbReference type="SMART" id="SM00409">
    <property type="entry name" value="IG"/>
    <property type="match status" value="4"/>
</dbReference>
<feature type="domain" description="Ig-like" evidence="8">
    <location>
        <begin position="37"/>
        <end position="136"/>
    </location>
</feature>
<evidence type="ECO:0000256" key="6">
    <source>
        <dbReference type="SAM" id="MobiDB-lite"/>
    </source>
</evidence>
<dbReference type="PROSITE" id="PS50835">
    <property type="entry name" value="IG_LIKE"/>
    <property type="match status" value="4"/>
</dbReference>
<evidence type="ECO:0000256" key="3">
    <source>
        <dbReference type="ARBA" id="ARBA00023157"/>
    </source>
</evidence>
<dbReference type="InterPro" id="IPR007110">
    <property type="entry name" value="Ig-like_dom"/>
</dbReference>
<dbReference type="PANTHER" id="PTHR11640:SF31">
    <property type="entry name" value="IRREGULAR CHIASM C-ROUGHEST PROTEIN-RELATED"/>
    <property type="match status" value="1"/>
</dbReference>
<evidence type="ECO:0000313" key="9">
    <source>
        <dbReference type="EMBL" id="KAK3097451.1"/>
    </source>
</evidence>
<feature type="domain" description="Ig-like" evidence="8">
    <location>
        <begin position="141"/>
        <end position="223"/>
    </location>
</feature>
<feature type="domain" description="Ig-like" evidence="8">
    <location>
        <begin position="242"/>
        <end position="311"/>
    </location>
</feature>
<feature type="compositionally biased region" description="Basic and acidic residues" evidence="6">
    <location>
        <begin position="460"/>
        <end position="470"/>
    </location>
</feature>
<dbReference type="AlphaFoldDB" id="A0AA88Y4H7"/>
<evidence type="ECO:0000256" key="2">
    <source>
        <dbReference type="ARBA" id="ARBA00023136"/>
    </source>
</evidence>
<dbReference type="GO" id="GO:0098609">
    <property type="term" value="P:cell-cell adhesion"/>
    <property type="evidence" value="ECO:0007669"/>
    <property type="project" value="TreeGrafter"/>
</dbReference>
<feature type="region of interest" description="Disordered" evidence="6">
    <location>
        <begin position="450"/>
        <end position="472"/>
    </location>
</feature>
<name>A0AA88Y4H7_PINIB</name>
<dbReference type="Proteomes" id="UP001186944">
    <property type="component" value="Unassembled WGS sequence"/>
</dbReference>
<evidence type="ECO:0000256" key="1">
    <source>
        <dbReference type="ARBA" id="ARBA00004479"/>
    </source>
</evidence>
<dbReference type="Gene3D" id="2.60.40.10">
    <property type="entry name" value="Immunoglobulins"/>
    <property type="match status" value="4"/>
</dbReference>
<gene>
    <name evidence="9" type="ORF">FSP39_009740</name>
</gene>
<keyword evidence="7" id="KW-1133">Transmembrane helix</keyword>
<keyword evidence="4" id="KW-0325">Glycoprotein</keyword>
<dbReference type="InterPro" id="IPR003599">
    <property type="entry name" value="Ig_sub"/>
</dbReference>
<dbReference type="SUPFAM" id="SSF48726">
    <property type="entry name" value="Immunoglobulin"/>
    <property type="match status" value="4"/>
</dbReference>
<dbReference type="InterPro" id="IPR013783">
    <property type="entry name" value="Ig-like_fold"/>
</dbReference>
<keyword evidence="2 7" id="KW-0472">Membrane</keyword>
<dbReference type="GO" id="GO:0050839">
    <property type="term" value="F:cell adhesion molecule binding"/>
    <property type="evidence" value="ECO:0007669"/>
    <property type="project" value="TreeGrafter"/>
</dbReference>
<feature type="domain" description="Ig-like" evidence="8">
    <location>
        <begin position="318"/>
        <end position="407"/>
    </location>
</feature>
<protein>
    <recommendedName>
        <fullName evidence="8">Ig-like domain-containing protein</fullName>
    </recommendedName>
</protein>
<keyword evidence="3" id="KW-1015">Disulfide bond</keyword>
<dbReference type="GO" id="GO:0005886">
    <property type="term" value="C:plasma membrane"/>
    <property type="evidence" value="ECO:0007669"/>
    <property type="project" value="TreeGrafter"/>
</dbReference>
<dbReference type="Pfam" id="PF08205">
    <property type="entry name" value="C2-set_2"/>
    <property type="match status" value="1"/>
</dbReference>
<accession>A0AA88Y4H7</accession>
<proteinExistence type="predicted"/>
<dbReference type="EMBL" id="VSWD01000007">
    <property type="protein sequence ID" value="KAK3097451.1"/>
    <property type="molecule type" value="Genomic_DNA"/>
</dbReference>
<comment type="subcellular location">
    <subcellularLocation>
        <location evidence="1">Membrane</location>
        <topology evidence="1">Single-pass type I membrane protein</topology>
    </subcellularLocation>
</comment>
<dbReference type="Pfam" id="PF13927">
    <property type="entry name" value="Ig_3"/>
    <property type="match status" value="2"/>
</dbReference>
<feature type="transmembrane region" description="Helical" evidence="7">
    <location>
        <begin position="418"/>
        <end position="442"/>
    </location>
</feature>
<evidence type="ECO:0000313" key="10">
    <source>
        <dbReference type="Proteomes" id="UP001186944"/>
    </source>
</evidence>
<dbReference type="PANTHER" id="PTHR11640">
    <property type="entry name" value="NEPHRIN"/>
    <property type="match status" value="1"/>
</dbReference>
<evidence type="ECO:0000256" key="4">
    <source>
        <dbReference type="ARBA" id="ARBA00023180"/>
    </source>
</evidence>
<keyword evidence="10" id="KW-1185">Reference proteome</keyword>
<keyword evidence="7" id="KW-0812">Transmembrane</keyword>
<dbReference type="GO" id="GO:0005911">
    <property type="term" value="C:cell-cell junction"/>
    <property type="evidence" value="ECO:0007669"/>
    <property type="project" value="TreeGrafter"/>
</dbReference>
<evidence type="ECO:0000259" key="8">
    <source>
        <dbReference type="PROSITE" id="PS50835"/>
    </source>
</evidence>